<evidence type="ECO:0000256" key="4">
    <source>
        <dbReference type="SAM" id="MobiDB-lite"/>
    </source>
</evidence>
<feature type="region of interest" description="Disordered" evidence="4">
    <location>
        <begin position="709"/>
        <end position="891"/>
    </location>
</feature>
<dbReference type="InterPro" id="IPR043198">
    <property type="entry name" value="Cyclin/Ssn8"/>
</dbReference>
<dbReference type="EMBL" id="NPIC01000001">
    <property type="protein sequence ID" value="RDL42183.1"/>
    <property type="molecule type" value="Genomic_DNA"/>
</dbReference>
<sequence>MNIIPRAHQQLQPEHFRFLDLPIELRLKIYGYLLPPRTHTIITQIPCDGYYYNTTTVPAHAAQSFYPFGRSPPSDGKPATYKILPPNFRSPACTPSIYPGILRTCKKIYYESEPALYGNKETVFDFGTHAEALIAFMADRSKTARACVKNVRIATEIPSIGLDEDWQGTVTKGVSDKWLRLCDYLKSELTGLKDLDLTVWATDGSTPWNATLAQLGFQKPAEEDETSKMLRKEAEARWREWEWTKVLLEVEALRHTKITWWGSRSNIGEQGETIAFDSWLAGRMAGDRLVRDRMVKEGVVVEGSVVVPGLVAELLIRVELFSGVTGDGDTNDATHHQDPPVHPQISLSNHNQSEDDEVTTAPILLLVDRANFAAIYNSLPQYTHPSSSMTTVERYRPPHLFTSDAPSNAGRSHPPSTTLARTNVPPAVPSPPRLSRDSPPTKPLLEAVITPSPNFKMASDDSSQWIFTDAEIASAPSIVHGMTPEMERCLRAKGSNFILQAAILLKLPQLTIATASVFFHRFFMRASFEQSKGGFHHYTIAGTALFLASKTEETCRKTKEIVIACAKVAQKNTNLMIDEQSKEYWRWRDNLLLYEELMLEYLTFDLVLQSPHNLLHEFLRKLHIDDNKRIRNTAWAFLNDSCHTTICLSMPAKDIAIASIYFGAQFVGDTIPDDEHGNPWWEGLGGRPNKIVKGVQILSEFWTENPLRKSEIPYEQSPSSLSNEEDLHRSRRRADVGSSEDTPSPGRKSQLAQGMSRQQSQAESNGTAANTTADNSQVAKTKGPTNTSDVLNGKPTSPKPNVDVSKEHGLAVREAEEDTGGSDAALKEAANDPATHTATEPSSQNQKRKDFEAPEDPAAKRSKPSPVGGEVPDNAEAKIAGEENEEGELEE</sequence>
<dbReference type="InterPro" id="IPR056632">
    <property type="entry name" value="DUF7730"/>
</dbReference>
<protein>
    <recommendedName>
        <fullName evidence="2">RNA polymerase II holoenzyme cyclin-like subunit</fullName>
    </recommendedName>
</protein>
<dbReference type="SUPFAM" id="SSF47954">
    <property type="entry name" value="Cyclin-like"/>
    <property type="match status" value="2"/>
</dbReference>
<organism evidence="6 7">
    <name type="scientific">Venustampulla echinocandica</name>
    <dbReference type="NCBI Taxonomy" id="2656787"/>
    <lineage>
        <taxon>Eukaryota</taxon>
        <taxon>Fungi</taxon>
        <taxon>Dikarya</taxon>
        <taxon>Ascomycota</taxon>
        <taxon>Pezizomycotina</taxon>
        <taxon>Leotiomycetes</taxon>
        <taxon>Helotiales</taxon>
        <taxon>Pleuroascaceae</taxon>
        <taxon>Venustampulla</taxon>
    </lineage>
</organism>
<dbReference type="Pfam" id="PF00134">
    <property type="entry name" value="Cyclin_N"/>
    <property type="match status" value="1"/>
</dbReference>
<proteinExistence type="inferred from homology"/>
<evidence type="ECO:0000256" key="2">
    <source>
        <dbReference type="ARBA" id="ARBA00014912"/>
    </source>
</evidence>
<dbReference type="InterPro" id="IPR006671">
    <property type="entry name" value="Cyclin_N"/>
</dbReference>
<keyword evidence="7" id="KW-1185">Reference proteome</keyword>
<dbReference type="GO" id="GO:0006357">
    <property type="term" value="P:regulation of transcription by RNA polymerase II"/>
    <property type="evidence" value="ECO:0007669"/>
    <property type="project" value="InterPro"/>
</dbReference>
<dbReference type="GeneID" id="43595011"/>
<name>A0A370U366_9HELO</name>
<evidence type="ECO:0000313" key="6">
    <source>
        <dbReference type="EMBL" id="RDL42183.1"/>
    </source>
</evidence>
<evidence type="ECO:0000256" key="1">
    <source>
        <dbReference type="ARBA" id="ARBA00008638"/>
    </source>
</evidence>
<dbReference type="OrthoDB" id="25002at2759"/>
<dbReference type="CDD" id="cd20546">
    <property type="entry name" value="CYCLIN_SpCG1C_ScCTK2-like_rpt2"/>
    <property type="match status" value="1"/>
</dbReference>
<feature type="compositionally biased region" description="Polar residues" evidence="4">
    <location>
        <begin position="750"/>
        <end position="790"/>
    </location>
</feature>
<dbReference type="Pfam" id="PF24864">
    <property type="entry name" value="DUF7730"/>
    <property type="match status" value="1"/>
</dbReference>
<dbReference type="Proteomes" id="UP000254866">
    <property type="component" value="Unassembled WGS sequence"/>
</dbReference>
<gene>
    <name evidence="6" type="ORF">BP5553_02162</name>
</gene>
<dbReference type="PANTHER" id="PTHR10026">
    <property type="entry name" value="CYCLIN"/>
    <property type="match status" value="1"/>
</dbReference>
<dbReference type="SMART" id="SM00385">
    <property type="entry name" value="CYCLIN"/>
    <property type="match status" value="2"/>
</dbReference>
<feature type="compositionally biased region" description="Acidic residues" evidence="4">
    <location>
        <begin position="882"/>
        <end position="891"/>
    </location>
</feature>
<feature type="compositionally biased region" description="Polar residues" evidence="4">
    <location>
        <begin position="404"/>
        <end position="421"/>
    </location>
</feature>
<feature type="compositionally biased region" description="Basic and acidic residues" evidence="4">
    <location>
        <begin position="804"/>
        <end position="814"/>
    </location>
</feature>
<reference evidence="6 7" key="1">
    <citation type="journal article" date="2018" name="IMA Fungus">
        <title>IMA Genome-F 9: Draft genome sequence of Annulohypoxylon stygium, Aspergillus mulundensis, Berkeleyomyces basicola (syn. Thielaviopsis basicola), Ceratocystis smalleyi, two Cercospora beticola strains, Coleophoma cylindrospora, Fusarium fracticaudum, Phialophora cf. hyalina, and Morchella septimelata.</title>
        <authorList>
            <person name="Wingfield B.D."/>
            <person name="Bills G.F."/>
            <person name="Dong Y."/>
            <person name="Huang W."/>
            <person name="Nel W.J."/>
            <person name="Swalarsk-Parry B.S."/>
            <person name="Vaghefi N."/>
            <person name="Wilken P.M."/>
            <person name="An Z."/>
            <person name="de Beer Z.W."/>
            <person name="De Vos L."/>
            <person name="Chen L."/>
            <person name="Duong T.A."/>
            <person name="Gao Y."/>
            <person name="Hammerbacher A."/>
            <person name="Kikkert J.R."/>
            <person name="Li Y."/>
            <person name="Li H."/>
            <person name="Li K."/>
            <person name="Li Q."/>
            <person name="Liu X."/>
            <person name="Ma X."/>
            <person name="Naidoo K."/>
            <person name="Pethybridge S.J."/>
            <person name="Sun J."/>
            <person name="Steenkamp E.T."/>
            <person name="van der Nest M.A."/>
            <person name="van Wyk S."/>
            <person name="Wingfield M.J."/>
            <person name="Xiong C."/>
            <person name="Yue Q."/>
            <person name="Zhang X."/>
        </authorList>
    </citation>
    <scope>NUCLEOTIDE SEQUENCE [LARGE SCALE GENOMIC DNA]</scope>
    <source>
        <strain evidence="6 7">BP 5553</strain>
    </source>
</reference>
<evidence type="ECO:0000256" key="3">
    <source>
        <dbReference type="RuleBase" id="RU000383"/>
    </source>
</evidence>
<feature type="domain" description="Cyclin-like" evidence="5">
    <location>
        <begin position="613"/>
        <end position="700"/>
    </location>
</feature>
<dbReference type="GO" id="GO:0016538">
    <property type="term" value="F:cyclin-dependent protein serine/threonine kinase regulator activity"/>
    <property type="evidence" value="ECO:0007669"/>
    <property type="project" value="InterPro"/>
</dbReference>
<dbReference type="Gene3D" id="1.10.472.10">
    <property type="entry name" value="Cyclin-like"/>
    <property type="match status" value="2"/>
</dbReference>
<evidence type="ECO:0000313" key="7">
    <source>
        <dbReference type="Proteomes" id="UP000254866"/>
    </source>
</evidence>
<comment type="caution">
    <text evidence="6">The sequence shown here is derived from an EMBL/GenBank/DDBJ whole genome shotgun (WGS) entry which is preliminary data.</text>
</comment>
<feature type="region of interest" description="Disordered" evidence="4">
    <location>
        <begin position="399"/>
        <end position="443"/>
    </location>
</feature>
<feature type="compositionally biased region" description="Polar residues" evidence="4">
    <location>
        <begin position="834"/>
        <end position="845"/>
    </location>
</feature>
<accession>A0A370U366</accession>
<comment type="similarity">
    <text evidence="1">Belongs to the cyclin family. Cyclin C subfamily.</text>
</comment>
<dbReference type="AlphaFoldDB" id="A0A370U366"/>
<keyword evidence="3" id="KW-0195">Cyclin</keyword>
<dbReference type="RefSeq" id="XP_031874839.1">
    <property type="nucleotide sequence ID" value="XM_032010785.1"/>
</dbReference>
<dbReference type="InterPro" id="IPR013763">
    <property type="entry name" value="Cyclin-like_dom"/>
</dbReference>
<dbReference type="InterPro" id="IPR036915">
    <property type="entry name" value="Cyclin-like_sf"/>
</dbReference>
<evidence type="ECO:0000259" key="5">
    <source>
        <dbReference type="SMART" id="SM00385"/>
    </source>
</evidence>
<feature type="domain" description="Cyclin-like" evidence="5">
    <location>
        <begin position="496"/>
        <end position="600"/>
    </location>
</feature>
<dbReference type="STRING" id="2656787.A0A370U366"/>